<dbReference type="GO" id="GO:0008703">
    <property type="term" value="F:5-amino-6-(5-phosphoribosylamino)uracil reductase activity"/>
    <property type="evidence" value="ECO:0007669"/>
    <property type="project" value="InterPro"/>
</dbReference>
<dbReference type="SUPFAM" id="SSF53597">
    <property type="entry name" value="Dihydrofolate reductase-like"/>
    <property type="match status" value="1"/>
</dbReference>
<dbReference type="PANTHER" id="PTHR38011">
    <property type="entry name" value="DIHYDROFOLATE REDUCTASE FAMILY PROTEIN (AFU_ORTHOLOGUE AFUA_8G06820)"/>
    <property type="match status" value="1"/>
</dbReference>
<dbReference type="PANTHER" id="PTHR38011:SF12">
    <property type="entry name" value="BIFUNCTIONAL DEAMINASE-REDUCTASE DOMAIN PROTEIN"/>
    <property type="match status" value="1"/>
</dbReference>
<name>C6VSN3_DYAFD</name>
<dbReference type="STRING" id="471854.Dfer_1612"/>
<dbReference type="OrthoDB" id="195113at2"/>
<sequence length="206" mass="23535">MSKVFFDNAISLDGFFAGEKRGPQNPLGDRGTQIHLWMYKQKAFFKNLGFEGGEEYGDDSRLIDDTFARTGAYVMGKRMFDEGEVNWPEDLYKRDVFVVTREVREPWRQNGSTTFYFVNDGLESALAKAKQSAGDRDVRIQGGADIIQQFLNAGLIDEFTIHQSPVMLGSGIRLFDHIDIDRFEFTIKNVQPSALTTHITYEVKRK</sequence>
<dbReference type="InterPro" id="IPR024072">
    <property type="entry name" value="DHFR-like_dom_sf"/>
</dbReference>
<dbReference type="InterPro" id="IPR002734">
    <property type="entry name" value="RibDG_C"/>
</dbReference>
<reference evidence="2 3" key="1">
    <citation type="journal article" date="2009" name="Stand. Genomic Sci.">
        <title>Complete genome sequence of Dyadobacter fermentans type strain (NS114).</title>
        <authorList>
            <person name="Lang E."/>
            <person name="Lapidus A."/>
            <person name="Chertkov O."/>
            <person name="Brettin T."/>
            <person name="Detter J.C."/>
            <person name="Han C."/>
            <person name="Copeland A."/>
            <person name="Glavina Del Rio T."/>
            <person name="Nolan M."/>
            <person name="Chen F."/>
            <person name="Lucas S."/>
            <person name="Tice H."/>
            <person name="Cheng J.F."/>
            <person name="Land M."/>
            <person name="Hauser L."/>
            <person name="Chang Y.J."/>
            <person name="Jeffries C.D."/>
            <person name="Kopitz M."/>
            <person name="Bruce D."/>
            <person name="Goodwin L."/>
            <person name="Pitluck S."/>
            <person name="Ovchinnikova G."/>
            <person name="Pati A."/>
            <person name="Ivanova N."/>
            <person name="Mavrommatis K."/>
            <person name="Chen A."/>
            <person name="Palaniappan K."/>
            <person name="Chain P."/>
            <person name="Bristow J."/>
            <person name="Eisen J.A."/>
            <person name="Markowitz V."/>
            <person name="Hugenholtz P."/>
            <person name="Goker M."/>
            <person name="Rohde M."/>
            <person name="Kyrpides N.C."/>
            <person name="Klenk H.P."/>
        </authorList>
    </citation>
    <scope>NUCLEOTIDE SEQUENCE [LARGE SCALE GENOMIC DNA]</scope>
    <source>
        <strain evidence="3">ATCC 700827 / DSM 18053 / CIP 107007 / KCTC 52180 / NS114</strain>
    </source>
</reference>
<dbReference type="KEGG" id="dfe:Dfer_1612"/>
<organism evidence="2 3">
    <name type="scientific">Dyadobacter fermentans (strain ATCC 700827 / DSM 18053 / CIP 107007 / KCTC 52180 / NS114)</name>
    <dbReference type="NCBI Taxonomy" id="471854"/>
    <lineage>
        <taxon>Bacteria</taxon>
        <taxon>Pseudomonadati</taxon>
        <taxon>Bacteroidota</taxon>
        <taxon>Cytophagia</taxon>
        <taxon>Cytophagales</taxon>
        <taxon>Spirosomataceae</taxon>
        <taxon>Dyadobacter</taxon>
    </lineage>
</organism>
<keyword evidence="3" id="KW-1185">Reference proteome</keyword>
<feature type="domain" description="Bacterial bifunctional deaminase-reductase C-terminal" evidence="1">
    <location>
        <begin position="3"/>
        <end position="191"/>
    </location>
</feature>
<dbReference type="HOGENOM" id="CLU_043966_3_0_10"/>
<dbReference type="Gene3D" id="3.40.430.10">
    <property type="entry name" value="Dihydrofolate Reductase, subunit A"/>
    <property type="match status" value="1"/>
</dbReference>
<evidence type="ECO:0000313" key="3">
    <source>
        <dbReference type="Proteomes" id="UP000002011"/>
    </source>
</evidence>
<protein>
    <submittedName>
        <fullName evidence="2">Bifunctional deaminase-reductase domain protein</fullName>
    </submittedName>
</protein>
<evidence type="ECO:0000313" key="2">
    <source>
        <dbReference type="EMBL" id="ACT92855.1"/>
    </source>
</evidence>
<dbReference type="Proteomes" id="UP000002011">
    <property type="component" value="Chromosome"/>
</dbReference>
<gene>
    <name evidence="2" type="ordered locus">Dfer_1612</name>
</gene>
<dbReference type="Pfam" id="PF01872">
    <property type="entry name" value="RibD_C"/>
    <property type="match status" value="1"/>
</dbReference>
<dbReference type="InterPro" id="IPR050765">
    <property type="entry name" value="Riboflavin_Biosynth_HTPR"/>
</dbReference>
<dbReference type="AlphaFoldDB" id="C6VSN3"/>
<dbReference type="EMBL" id="CP001619">
    <property type="protein sequence ID" value="ACT92855.1"/>
    <property type="molecule type" value="Genomic_DNA"/>
</dbReference>
<dbReference type="GO" id="GO:0009231">
    <property type="term" value="P:riboflavin biosynthetic process"/>
    <property type="evidence" value="ECO:0007669"/>
    <property type="project" value="InterPro"/>
</dbReference>
<accession>C6VSN3</accession>
<evidence type="ECO:0000259" key="1">
    <source>
        <dbReference type="Pfam" id="PF01872"/>
    </source>
</evidence>
<proteinExistence type="predicted"/>
<dbReference type="RefSeq" id="WP_015811109.1">
    <property type="nucleotide sequence ID" value="NC_013037.1"/>
</dbReference>
<dbReference type="eggNOG" id="COG0262">
    <property type="taxonomic scope" value="Bacteria"/>
</dbReference>